<evidence type="ECO:0000256" key="3">
    <source>
        <dbReference type="ARBA" id="ARBA00023015"/>
    </source>
</evidence>
<dbReference type="InterPro" id="IPR007219">
    <property type="entry name" value="XnlR_reg_dom"/>
</dbReference>
<comment type="subcellular location">
    <subcellularLocation>
        <location evidence="1">Nucleus</location>
    </subcellularLocation>
</comment>
<dbReference type="PROSITE" id="PS50048">
    <property type="entry name" value="ZN2_CY6_FUNGAL_2"/>
    <property type="match status" value="1"/>
</dbReference>
<dbReference type="GO" id="GO:0043565">
    <property type="term" value="F:sequence-specific DNA binding"/>
    <property type="evidence" value="ECO:0007669"/>
    <property type="project" value="TreeGrafter"/>
</dbReference>
<keyword evidence="5" id="KW-0804">Transcription</keyword>
<dbReference type="PANTHER" id="PTHR47540">
    <property type="entry name" value="THIAMINE REPRESSIBLE GENES REGULATORY PROTEIN THI5"/>
    <property type="match status" value="1"/>
</dbReference>
<dbReference type="GO" id="GO:0006351">
    <property type="term" value="P:DNA-templated transcription"/>
    <property type="evidence" value="ECO:0007669"/>
    <property type="project" value="InterPro"/>
</dbReference>
<evidence type="ECO:0000256" key="2">
    <source>
        <dbReference type="ARBA" id="ARBA00022723"/>
    </source>
</evidence>
<gene>
    <name evidence="9" type="ORF">CEP52_004523</name>
</gene>
<organism evidence="9 10">
    <name type="scientific">Fusarium oligoseptatum</name>
    <dbReference type="NCBI Taxonomy" id="2604345"/>
    <lineage>
        <taxon>Eukaryota</taxon>
        <taxon>Fungi</taxon>
        <taxon>Dikarya</taxon>
        <taxon>Ascomycota</taxon>
        <taxon>Pezizomycotina</taxon>
        <taxon>Sordariomycetes</taxon>
        <taxon>Hypocreomycetidae</taxon>
        <taxon>Hypocreales</taxon>
        <taxon>Nectriaceae</taxon>
        <taxon>Fusarium</taxon>
        <taxon>Fusarium solani species complex</taxon>
    </lineage>
</organism>
<evidence type="ECO:0000256" key="4">
    <source>
        <dbReference type="ARBA" id="ARBA00023125"/>
    </source>
</evidence>
<dbReference type="PANTHER" id="PTHR47540:SF6">
    <property type="entry name" value="ZN(II)2CYS6 TRANSCRIPTION FACTOR (EUROFUNG)"/>
    <property type="match status" value="1"/>
</dbReference>
<evidence type="ECO:0000313" key="9">
    <source>
        <dbReference type="EMBL" id="RSM08801.1"/>
    </source>
</evidence>
<protein>
    <recommendedName>
        <fullName evidence="8">Zn(2)-C6 fungal-type domain-containing protein</fullName>
    </recommendedName>
</protein>
<feature type="compositionally biased region" description="Basic and acidic residues" evidence="7">
    <location>
        <begin position="64"/>
        <end position="84"/>
    </location>
</feature>
<dbReference type="PROSITE" id="PS00463">
    <property type="entry name" value="ZN2_CY6_FUNGAL_1"/>
    <property type="match status" value="1"/>
</dbReference>
<feature type="domain" description="Zn(2)-C6 fungal-type" evidence="8">
    <location>
        <begin position="18"/>
        <end position="47"/>
    </location>
</feature>
<dbReference type="CDD" id="cd00067">
    <property type="entry name" value="GAL4"/>
    <property type="match status" value="1"/>
</dbReference>
<keyword evidence="4" id="KW-0238">DNA-binding</keyword>
<dbReference type="SUPFAM" id="SSF57701">
    <property type="entry name" value="Zn2/Cys6 DNA-binding domain"/>
    <property type="match status" value="1"/>
</dbReference>
<evidence type="ECO:0000256" key="5">
    <source>
        <dbReference type="ARBA" id="ARBA00023163"/>
    </source>
</evidence>
<reference evidence="9 10" key="1">
    <citation type="submission" date="2017-06" db="EMBL/GenBank/DDBJ databases">
        <title>Comparative genomic analysis of Ambrosia Fusariam Clade fungi.</title>
        <authorList>
            <person name="Stajich J.E."/>
            <person name="Carrillo J."/>
            <person name="Kijimoto T."/>
            <person name="Eskalen A."/>
            <person name="O'Donnell K."/>
            <person name="Kasson M."/>
        </authorList>
    </citation>
    <scope>NUCLEOTIDE SEQUENCE [LARGE SCALE GENOMIC DNA]</scope>
    <source>
        <strain evidence="9 10">NRRL62579</strain>
    </source>
</reference>
<keyword evidence="6" id="KW-0539">Nucleus</keyword>
<evidence type="ECO:0000259" key="8">
    <source>
        <dbReference type="PROSITE" id="PS50048"/>
    </source>
</evidence>
<feature type="region of interest" description="Disordered" evidence="7">
    <location>
        <begin position="62"/>
        <end position="149"/>
    </location>
</feature>
<dbReference type="InterPro" id="IPR036864">
    <property type="entry name" value="Zn2-C6_fun-type_DNA-bd_sf"/>
</dbReference>
<accession>A0A428U3F3</accession>
<dbReference type="GO" id="GO:0005634">
    <property type="term" value="C:nucleus"/>
    <property type="evidence" value="ECO:0007669"/>
    <property type="project" value="UniProtKB-SubCell"/>
</dbReference>
<dbReference type="GO" id="GO:0045944">
    <property type="term" value="P:positive regulation of transcription by RNA polymerase II"/>
    <property type="evidence" value="ECO:0007669"/>
    <property type="project" value="TreeGrafter"/>
</dbReference>
<dbReference type="SMART" id="SM00906">
    <property type="entry name" value="Fungal_trans"/>
    <property type="match status" value="1"/>
</dbReference>
<feature type="compositionally biased region" description="Polar residues" evidence="7">
    <location>
        <begin position="140"/>
        <end position="149"/>
    </location>
</feature>
<dbReference type="GO" id="GO:0000981">
    <property type="term" value="F:DNA-binding transcription factor activity, RNA polymerase II-specific"/>
    <property type="evidence" value="ECO:0007669"/>
    <property type="project" value="InterPro"/>
</dbReference>
<evidence type="ECO:0000256" key="6">
    <source>
        <dbReference type="ARBA" id="ARBA00023242"/>
    </source>
</evidence>
<dbReference type="GO" id="GO:0008270">
    <property type="term" value="F:zinc ion binding"/>
    <property type="evidence" value="ECO:0007669"/>
    <property type="project" value="InterPro"/>
</dbReference>
<dbReference type="InterPro" id="IPR051711">
    <property type="entry name" value="Stress_Response_Reg"/>
</dbReference>
<keyword evidence="3" id="KW-0805">Transcription regulation</keyword>
<dbReference type="Proteomes" id="UP000287144">
    <property type="component" value="Unassembled WGS sequence"/>
</dbReference>
<name>A0A428U3F3_9HYPO</name>
<dbReference type="STRING" id="1325735.A0A428U3F3"/>
<comment type="caution">
    <text evidence="9">The sequence shown here is derived from an EMBL/GenBank/DDBJ whole genome shotgun (WGS) entry which is preliminary data.</text>
</comment>
<keyword evidence="2" id="KW-0479">Metal-binding</keyword>
<dbReference type="AlphaFoldDB" id="A0A428U3F3"/>
<keyword evidence="10" id="KW-1185">Reference proteome</keyword>
<dbReference type="CDD" id="cd12148">
    <property type="entry name" value="fungal_TF_MHR"/>
    <property type="match status" value="1"/>
</dbReference>
<dbReference type="Pfam" id="PF04082">
    <property type="entry name" value="Fungal_trans"/>
    <property type="match status" value="1"/>
</dbReference>
<sequence>MSPVQENTDRRSQRCQKACPRCRDMKVRCSGTFPCTRCQRKHKTCDFQSTESRISISKSYLRSLESRARDDQSPRPRADAELTSHDQGVTPDEANLGQDDDSSSQAGLATYGPTGTRAGILPSARLPSLQPERSGIPTPATDTSNAEFNTNPLIGGGETFAVGSDGKFWFLGPTSSWSFCRRVLSLIASRLPEHHVPPDPWTLAQFDLNWSPLGADESPAVNDLPAQDYATFLAHTVKYHLGTLSPILDDEVFFARINDLYSDPAAEVKRSRLWYAQFLLVLALGEAIVNSRGASATPGTQYASRAMSLIPNFFRVNKNSILAVETLCLAALYLQSLDLRLEAFQTIGQALRICTLEGFHRHASPAEVGPTHSRRCNTMFWATYILDRHFSTLVGAPSSIRDEDITAKLPSETVDSSWALAMTLNIRLSRLTAEILAGVYGTDAQVSDTLVKKTQSMLHSTANVSSELNRYLQTNVHGTTIKSTSRIATRLLLSYHHCIVLATRPLVMCVLQKHLAQGVADEPIPQGPVSSLLQTCVDSASTILATLKNLSDVDQLDCFIPFQLEEAFSSAFILHVIASVVPAWLQDRPCLPVAYLILNKMIAGGSHGARIRKMELQRLERIFFSYLQVKAGEANNQASQSEEAPRLFDMSRVVQQDDDSAMMEDYSPADDMAAWNLLDLQDSFTVSPSGLLTLAEGLDLQNFV</sequence>
<dbReference type="EMBL" id="NKCK01000032">
    <property type="protein sequence ID" value="RSM08801.1"/>
    <property type="molecule type" value="Genomic_DNA"/>
</dbReference>
<dbReference type="Pfam" id="PF00172">
    <property type="entry name" value="Zn_clus"/>
    <property type="match status" value="1"/>
</dbReference>
<dbReference type="Gene3D" id="4.10.240.10">
    <property type="entry name" value="Zn(2)-C6 fungal-type DNA-binding domain"/>
    <property type="match status" value="1"/>
</dbReference>
<evidence type="ECO:0000313" key="10">
    <source>
        <dbReference type="Proteomes" id="UP000287144"/>
    </source>
</evidence>
<dbReference type="InterPro" id="IPR001138">
    <property type="entry name" value="Zn2Cys6_DnaBD"/>
</dbReference>
<evidence type="ECO:0000256" key="1">
    <source>
        <dbReference type="ARBA" id="ARBA00004123"/>
    </source>
</evidence>
<proteinExistence type="predicted"/>
<evidence type="ECO:0000256" key="7">
    <source>
        <dbReference type="SAM" id="MobiDB-lite"/>
    </source>
</evidence>